<dbReference type="OrthoDB" id="10410380at2759"/>
<gene>
    <name evidence="2" type="ORF">M404DRAFT_22193</name>
</gene>
<proteinExistence type="predicted"/>
<feature type="compositionally biased region" description="Polar residues" evidence="1">
    <location>
        <begin position="82"/>
        <end position="95"/>
    </location>
</feature>
<organism evidence="2 3">
    <name type="scientific">Pisolithus tinctorius Marx 270</name>
    <dbReference type="NCBI Taxonomy" id="870435"/>
    <lineage>
        <taxon>Eukaryota</taxon>
        <taxon>Fungi</taxon>
        <taxon>Dikarya</taxon>
        <taxon>Basidiomycota</taxon>
        <taxon>Agaricomycotina</taxon>
        <taxon>Agaricomycetes</taxon>
        <taxon>Agaricomycetidae</taxon>
        <taxon>Boletales</taxon>
        <taxon>Sclerodermatineae</taxon>
        <taxon>Pisolithaceae</taxon>
        <taxon>Pisolithus</taxon>
    </lineage>
</organism>
<feature type="region of interest" description="Disordered" evidence="1">
    <location>
        <begin position="82"/>
        <end position="105"/>
    </location>
</feature>
<dbReference type="AlphaFoldDB" id="A0A0C3KJM8"/>
<sequence>MSFGWHVVFEFQPTHRSYTRTAVGPLVVQDRNVPCDRVVQVLFNYSTRLRIPRAYIDEHIKTPLDIMESNIDFVFSATDSPTSMLDPTGKETSIPSGEHRKGHGSSADVLHRSLLWQNNGSYKPPSPDEAQYFESNEDWVAGKRERCQSSCQPVAAPLRHILKPIAEEIIAVTWLVFSLPCQVVPKNKSN</sequence>
<evidence type="ECO:0000256" key="1">
    <source>
        <dbReference type="SAM" id="MobiDB-lite"/>
    </source>
</evidence>
<dbReference type="EMBL" id="KN831954">
    <property type="protein sequence ID" value="KIO09782.1"/>
    <property type="molecule type" value="Genomic_DNA"/>
</dbReference>
<dbReference type="HOGENOM" id="CLU_1428513_0_0_1"/>
<name>A0A0C3KJM8_PISTI</name>
<dbReference type="InParanoid" id="A0A0C3KJM8"/>
<accession>A0A0C3KJM8</accession>
<dbReference type="Proteomes" id="UP000054217">
    <property type="component" value="Unassembled WGS sequence"/>
</dbReference>
<evidence type="ECO:0000313" key="3">
    <source>
        <dbReference type="Proteomes" id="UP000054217"/>
    </source>
</evidence>
<reference evidence="3" key="2">
    <citation type="submission" date="2015-01" db="EMBL/GenBank/DDBJ databases">
        <title>Evolutionary Origins and Diversification of the Mycorrhizal Mutualists.</title>
        <authorList>
            <consortium name="DOE Joint Genome Institute"/>
            <consortium name="Mycorrhizal Genomics Consortium"/>
            <person name="Kohler A."/>
            <person name="Kuo A."/>
            <person name="Nagy L.G."/>
            <person name="Floudas D."/>
            <person name="Copeland A."/>
            <person name="Barry K.W."/>
            <person name="Cichocki N."/>
            <person name="Veneault-Fourrey C."/>
            <person name="LaButti K."/>
            <person name="Lindquist E.A."/>
            <person name="Lipzen A."/>
            <person name="Lundell T."/>
            <person name="Morin E."/>
            <person name="Murat C."/>
            <person name="Riley R."/>
            <person name="Ohm R."/>
            <person name="Sun H."/>
            <person name="Tunlid A."/>
            <person name="Henrissat B."/>
            <person name="Grigoriev I.V."/>
            <person name="Hibbett D.S."/>
            <person name="Martin F."/>
        </authorList>
    </citation>
    <scope>NUCLEOTIDE SEQUENCE [LARGE SCALE GENOMIC DNA]</scope>
    <source>
        <strain evidence="3">Marx 270</strain>
    </source>
</reference>
<reference evidence="2 3" key="1">
    <citation type="submission" date="2014-04" db="EMBL/GenBank/DDBJ databases">
        <authorList>
            <consortium name="DOE Joint Genome Institute"/>
            <person name="Kuo A."/>
            <person name="Kohler A."/>
            <person name="Costa M.D."/>
            <person name="Nagy L.G."/>
            <person name="Floudas D."/>
            <person name="Copeland A."/>
            <person name="Barry K.W."/>
            <person name="Cichocki N."/>
            <person name="Veneault-Fourrey C."/>
            <person name="LaButti K."/>
            <person name="Lindquist E.A."/>
            <person name="Lipzen A."/>
            <person name="Lundell T."/>
            <person name="Morin E."/>
            <person name="Murat C."/>
            <person name="Sun H."/>
            <person name="Tunlid A."/>
            <person name="Henrissat B."/>
            <person name="Grigoriev I.V."/>
            <person name="Hibbett D.S."/>
            <person name="Martin F."/>
            <person name="Nordberg H.P."/>
            <person name="Cantor M.N."/>
            <person name="Hua S.X."/>
        </authorList>
    </citation>
    <scope>NUCLEOTIDE SEQUENCE [LARGE SCALE GENOMIC DNA]</scope>
    <source>
        <strain evidence="2 3">Marx 270</strain>
    </source>
</reference>
<evidence type="ECO:0000313" key="2">
    <source>
        <dbReference type="EMBL" id="KIO09782.1"/>
    </source>
</evidence>
<keyword evidence="3" id="KW-1185">Reference proteome</keyword>
<protein>
    <submittedName>
        <fullName evidence="2">Uncharacterized protein</fullName>
    </submittedName>
</protein>